<gene>
    <name evidence="1" type="ORF">EPUL_000162</name>
</gene>
<dbReference type="Proteomes" id="UP000237438">
    <property type="component" value="Unassembled WGS sequence"/>
</dbReference>
<dbReference type="InterPro" id="IPR036397">
    <property type="entry name" value="RNaseH_sf"/>
</dbReference>
<dbReference type="AlphaFoldDB" id="A0A2S4Q2D1"/>
<keyword evidence="2" id="KW-1185">Reference proteome</keyword>
<proteinExistence type="predicted"/>
<dbReference type="GO" id="GO:0003676">
    <property type="term" value="F:nucleic acid binding"/>
    <property type="evidence" value="ECO:0007669"/>
    <property type="project" value="InterPro"/>
</dbReference>
<name>A0A2S4Q2D1_9PEZI</name>
<evidence type="ECO:0000313" key="1">
    <source>
        <dbReference type="EMBL" id="POS88417.1"/>
    </source>
</evidence>
<dbReference type="InterPro" id="IPR012337">
    <property type="entry name" value="RNaseH-like_sf"/>
</dbReference>
<evidence type="ECO:0000313" key="2">
    <source>
        <dbReference type="Proteomes" id="UP000237438"/>
    </source>
</evidence>
<protein>
    <submittedName>
        <fullName evidence="1">Uncharacterized protein</fullName>
    </submittedName>
</protein>
<organism evidence="1 2">
    <name type="scientific">Erysiphe pulchra</name>
    <dbReference type="NCBI Taxonomy" id="225359"/>
    <lineage>
        <taxon>Eukaryota</taxon>
        <taxon>Fungi</taxon>
        <taxon>Dikarya</taxon>
        <taxon>Ascomycota</taxon>
        <taxon>Pezizomycotina</taxon>
        <taxon>Leotiomycetes</taxon>
        <taxon>Erysiphales</taxon>
        <taxon>Erysiphaceae</taxon>
        <taxon>Erysiphe</taxon>
    </lineage>
</organism>
<comment type="caution">
    <text evidence="1">The sequence shown here is derived from an EMBL/GenBank/DDBJ whole genome shotgun (WGS) entry which is preliminary data.</text>
</comment>
<dbReference type="Gene3D" id="3.30.420.10">
    <property type="entry name" value="Ribonuclease H-like superfamily/Ribonuclease H"/>
    <property type="match status" value="1"/>
</dbReference>
<accession>A0A2S4Q2D1</accession>
<reference evidence="1 2" key="1">
    <citation type="submission" date="2017-10" db="EMBL/GenBank/DDBJ databases">
        <title>Development of genomic resources for the powdery mildew, Erysiphe pulchra.</title>
        <authorList>
            <person name="Wadl P.A."/>
            <person name="Mack B.M."/>
            <person name="Moore G."/>
            <person name="Beltz S.B."/>
        </authorList>
    </citation>
    <scope>NUCLEOTIDE SEQUENCE [LARGE SCALE GENOMIC DNA]</scope>
    <source>
        <strain evidence="1">Cflorida</strain>
    </source>
</reference>
<sequence length="283" mass="31708">MGLRNYINPTKNLLQKYGILPWVTMRGLLNAHRFSSGLVPLGSFADIYDAEIAAVVSGAQAALVTAEASFSKNDNVCLANEAAAVILPEEYKDFSSSKYLTEFNTLRENWHTRPRGVYWLPTAGNVNIRWCPGQSGFEGNGKADALAKEVCSTGTELDFPNTIRHAKTKIEERYTSARTSFCEENAPQRYIDLGLKAKENIPFTLKLPREALGNLLISRTGLGDFSQYHTRFNHQNAEHNFVCGSFHNFHNSEVIEDFDTMYSLAPLYTNNSDSHNLKSNVRE</sequence>
<dbReference type="EMBL" id="PEDP01000003">
    <property type="protein sequence ID" value="POS88417.1"/>
    <property type="molecule type" value="Genomic_DNA"/>
</dbReference>
<dbReference type="SUPFAM" id="SSF53098">
    <property type="entry name" value="Ribonuclease H-like"/>
    <property type="match status" value="1"/>
</dbReference>